<evidence type="ECO:0000313" key="2">
    <source>
        <dbReference type="Proteomes" id="UP000531840"/>
    </source>
</evidence>
<protein>
    <recommendedName>
        <fullName evidence="3">DUF3139 domain-containing protein</fullName>
    </recommendedName>
</protein>
<dbReference type="RefSeq" id="WP_179940018.1">
    <property type="nucleotide sequence ID" value="NZ_JACBYF010000002.1"/>
</dbReference>
<keyword evidence="2" id="KW-1185">Reference proteome</keyword>
<accession>A0ABX2SX69</accession>
<comment type="caution">
    <text evidence="1">The sequence shown here is derived from an EMBL/GenBank/DDBJ whole genome shotgun (WGS) entry which is preliminary data.</text>
</comment>
<proteinExistence type="predicted"/>
<organism evidence="1 2">
    <name type="scientific">Gemelliphila palaticanis</name>
    <dbReference type="NCBI Taxonomy" id="81950"/>
    <lineage>
        <taxon>Bacteria</taxon>
        <taxon>Bacillati</taxon>
        <taxon>Bacillota</taxon>
        <taxon>Bacilli</taxon>
        <taxon>Bacillales</taxon>
        <taxon>Gemellaceae</taxon>
        <taxon>Gemelliphila</taxon>
    </lineage>
</organism>
<gene>
    <name evidence="1" type="ORF">HZY85_01150</name>
</gene>
<evidence type="ECO:0000313" key="1">
    <source>
        <dbReference type="EMBL" id="NYS46802.1"/>
    </source>
</evidence>
<dbReference type="Proteomes" id="UP000531840">
    <property type="component" value="Unassembled WGS sequence"/>
</dbReference>
<sequence length="91" mass="10862">MGKYKKITLLIALGLATYPAYRKINKLYKEDNYIKDCKKQILDRGYEIKDSWCLSLPENNYLEFTFTDYKNKNYTVIYSKLENKITSIKEV</sequence>
<evidence type="ECO:0008006" key="3">
    <source>
        <dbReference type="Google" id="ProtNLM"/>
    </source>
</evidence>
<dbReference type="EMBL" id="JACBYF010000002">
    <property type="protein sequence ID" value="NYS46802.1"/>
    <property type="molecule type" value="Genomic_DNA"/>
</dbReference>
<reference evidence="1 2" key="1">
    <citation type="submission" date="2020-07" db="EMBL/GenBank/DDBJ databases">
        <title>MOT database genomes.</title>
        <authorList>
            <person name="Joseph S."/>
            <person name="Aduse-Opoku J."/>
            <person name="Hashim A."/>
            <person name="Wade W."/>
            <person name="Curtis M."/>
        </authorList>
    </citation>
    <scope>NUCLEOTIDE SEQUENCE [LARGE SCALE GENOMIC DNA]</scope>
    <source>
        <strain evidence="1 2">CIP 106318</strain>
    </source>
</reference>
<name>A0ABX2SX69_9BACL</name>